<sequence length="427" mass="48917">MTTYHNRMLGDSRVSKMVEKANVFEETTKVLARKLGLKSEEVSALADVSLKSSKLGSMFSEDEEQKTCSCAQKYREFDGTCNRLQSPKDGSAFTCLTRLLPAKYADGISEPRKAKSGRDLPNPRLVSTTIHTDQNREAFFTHFLMVWGQIMDHDSALAPFNSAPEEEVILGDGAERMDCCDSEHINDTRCLPIEIPQDDQFFSQFNERCMNFRRSASCPKCSLGPRDQLNSPTSFVDGSIIYSLMRFQRDSERNVILPRSRNARGDLCSDPGNRLFCFDAGDRRLNEHPALTALHTIFIREHNRIARELRRINPCWNDERLFQEARRIVIAEIQMITYNEFLRLVVGPYYHQRFLLRTLRDGFFTAYNPNINPAMINEFTSACFRFGHSTSQGSFTEIPSSGNPTSFKLQNNFFHPFGLYQGDLRKK</sequence>
<dbReference type="GeneID" id="106476215"/>
<keyword evidence="1" id="KW-0575">Peroxidase</keyword>
<keyword evidence="2" id="KW-1185">Reference proteome</keyword>
<reference evidence="3" key="1">
    <citation type="submission" date="2025-08" db="UniProtKB">
        <authorList>
            <consortium name="RefSeq"/>
        </authorList>
    </citation>
    <scope>IDENTIFICATION</scope>
    <source>
        <tissue evidence="3">Muscle</tissue>
    </source>
</reference>
<name>A0ABM1RWU8_LIMPO</name>
<dbReference type="InterPro" id="IPR037120">
    <property type="entry name" value="Haem_peroxidase_sf_animal"/>
</dbReference>
<dbReference type="Pfam" id="PF03098">
    <property type="entry name" value="An_peroxidase"/>
    <property type="match status" value="1"/>
</dbReference>
<dbReference type="Gene3D" id="1.10.640.10">
    <property type="entry name" value="Haem peroxidase domain superfamily, animal type"/>
    <property type="match status" value="1"/>
</dbReference>
<dbReference type="Proteomes" id="UP000694941">
    <property type="component" value="Unplaced"/>
</dbReference>
<evidence type="ECO:0000256" key="1">
    <source>
        <dbReference type="ARBA" id="ARBA00022559"/>
    </source>
</evidence>
<accession>A0ABM1RWU8</accession>
<dbReference type="InterPro" id="IPR010255">
    <property type="entry name" value="Haem_peroxidase_sf"/>
</dbReference>
<organism evidence="2 3">
    <name type="scientific">Limulus polyphemus</name>
    <name type="common">Atlantic horseshoe crab</name>
    <dbReference type="NCBI Taxonomy" id="6850"/>
    <lineage>
        <taxon>Eukaryota</taxon>
        <taxon>Metazoa</taxon>
        <taxon>Ecdysozoa</taxon>
        <taxon>Arthropoda</taxon>
        <taxon>Chelicerata</taxon>
        <taxon>Merostomata</taxon>
        <taxon>Xiphosura</taxon>
        <taxon>Limulidae</taxon>
        <taxon>Limulus</taxon>
    </lineage>
</organism>
<dbReference type="PANTHER" id="PTHR11475:SF143">
    <property type="entry name" value="PUTATIVE-RELATED"/>
    <property type="match status" value="1"/>
</dbReference>
<dbReference type="RefSeq" id="XP_022235853.1">
    <property type="nucleotide sequence ID" value="XM_022380145.1"/>
</dbReference>
<evidence type="ECO:0000313" key="2">
    <source>
        <dbReference type="Proteomes" id="UP000694941"/>
    </source>
</evidence>
<proteinExistence type="predicted"/>
<dbReference type="SUPFAM" id="SSF48113">
    <property type="entry name" value="Heme-dependent peroxidases"/>
    <property type="match status" value="1"/>
</dbReference>
<protein>
    <submittedName>
        <fullName evidence="3">Chorion peroxidase-like</fullName>
    </submittedName>
</protein>
<gene>
    <name evidence="3" type="primary">LOC106476215</name>
</gene>
<dbReference type="InterPro" id="IPR019791">
    <property type="entry name" value="Haem_peroxidase_animal"/>
</dbReference>
<evidence type="ECO:0000313" key="3">
    <source>
        <dbReference type="RefSeq" id="XP_022235853.1"/>
    </source>
</evidence>
<dbReference type="PROSITE" id="PS50292">
    <property type="entry name" value="PEROXIDASE_3"/>
    <property type="match status" value="1"/>
</dbReference>
<dbReference type="PANTHER" id="PTHR11475">
    <property type="entry name" value="OXIDASE/PEROXIDASE"/>
    <property type="match status" value="1"/>
</dbReference>
<dbReference type="PRINTS" id="PR00457">
    <property type="entry name" value="ANPEROXIDASE"/>
</dbReference>
<keyword evidence="1" id="KW-0560">Oxidoreductase</keyword>